<dbReference type="Gene3D" id="1.10.2080.10">
    <property type="entry name" value="Insect odorant-binding protein A10/Ejaculatory bulb-specific protein 3"/>
    <property type="match status" value="1"/>
</dbReference>
<protein>
    <submittedName>
        <fullName evidence="1">Chemosensory protein 4</fullName>
    </submittedName>
</protein>
<dbReference type="Pfam" id="PF03392">
    <property type="entry name" value="OS-D"/>
    <property type="match status" value="1"/>
</dbReference>
<accession>A0A6M6DT30</accession>
<dbReference type="InterPro" id="IPR005055">
    <property type="entry name" value="A10/PebIII"/>
</dbReference>
<dbReference type="SUPFAM" id="SSF100910">
    <property type="entry name" value="Chemosensory protein Csp2"/>
    <property type="match status" value="1"/>
</dbReference>
<reference evidence="1" key="1">
    <citation type="submission" date="2020-01" db="EMBL/GenBank/DDBJ databases">
        <title>Identification and Expression Profiles Analysis of Chemosensory Genes from the Antennal Transcriptome of Ceracris kiangsu Tsai (Orthoptera: Acrididae).</title>
        <authorList>
            <person name="Li R."/>
            <person name="Jiang G.-f."/>
        </authorList>
    </citation>
    <scope>NUCLEOTIDE SEQUENCE</scope>
</reference>
<dbReference type="PANTHER" id="PTHR11257">
    <property type="entry name" value="CHEMOSENSORY PROTEIN-RELATED"/>
    <property type="match status" value="1"/>
</dbReference>
<proteinExistence type="evidence at transcript level"/>
<organism evidence="1">
    <name type="scientific">Ceracris kiangsu</name>
    <name type="common">Yellow-spined bamboo locust</name>
    <name type="synonym">Rammeacris kiangsu</name>
    <dbReference type="NCBI Taxonomy" id="227354"/>
    <lineage>
        <taxon>Eukaryota</taxon>
        <taxon>Metazoa</taxon>
        <taxon>Ecdysozoa</taxon>
        <taxon>Arthropoda</taxon>
        <taxon>Hexapoda</taxon>
        <taxon>Insecta</taxon>
        <taxon>Pterygota</taxon>
        <taxon>Neoptera</taxon>
        <taxon>Polyneoptera</taxon>
        <taxon>Orthoptera</taxon>
        <taxon>Caelifera</taxon>
        <taxon>Acrididea</taxon>
        <taxon>Acridomorpha</taxon>
        <taxon>Acridoidea</taxon>
        <taxon>Acrididae</taxon>
        <taxon>Gomphocerinae</taxon>
        <taxon>Ceracris</taxon>
    </lineage>
</organism>
<sequence>MVAAAPEEKYQSPYEGTDVDTILQNDGKVQAILKCLLSDTDDVCSKEDKQSKDMLPEALATQCAKCTEKQKQGMAKFFAHVSSKFPDMFKQLAAKYDPTGENLPKFTTGRSFAVYST</sequence>
<dbReference type="PANTHER" id="PTHR11257:SF13">
    <property type="entry name" value="GEO07322P1"/>
    <property type="match status" value="1"/>
</dbReference>
<dbReference type="InterPro" id="IPR036682">
    <property type="entry name" value="OS_D_A10/PebIII_sf"/>
</dbReference>
<dbReference type="AlphaFoldDB" id="A0A6M6DT30"/>
<dbReference type="EMBL" id="MT072664">
    <property type="protein sequence ID" value="QJX74392.1"/>
    <property type="molecule type" value="mRNA"/>
</dbReference>
<name>A0A6M6DT30_CERKI</name>
<evidence type="ECO:0000313" key="1">
    <source>
        <dbReference type="EMBL" id="QJX74392.1"/>
    </source>
</evidence>